<name>A0A8J7YCB3_9EURY</name>
<sequence>MVTGLEYQLTLLADVIQKGVVQGVLSPEQAETLKAQLAECSSLEDVDDLWELLEAEYDVLDSAVWGDD</sequence>
<evidence type="ECO:0000313" key="2">
    <source>
        <dbReference type="Proteomes" id="UP000766550"/>
    </source>
</evidence>
<dbReference type="RefSeq" id="WP_162318084.1">
    <property type="nucleotide sequence ID" value="NZ_JAHQXF010000002.1"/>
</dbReference>
<evidence type="ECO:0000313" key="1">
    <source>
        <dbReference type="EMBL" id="MBV0925249.1"/>
    </source>
</evidence>
<reference evidence="1 2" key="1">
    <citation type="submission" date="2021-06" db="EMBL/GenBank/DDBJ databases">
        <title>New haloarchaea isolates fom saline soil.</title>
        <authorList>
            <person name="Duran-Viseras A."/>
            <person name="Sanchez-Porro C.S."/>
            <person name="Ventosa A."/>
        </authorList>
    </citation>
    <scope>NUCLEOTIDE SEQUENCE [LARGE SCALE GENOMIC DNA]</scope>
    <source>
        <strain evidence="1 2">JCM 183640</strain>
    </source>
</reference>
<gene>
    <name evidence="1" type="ORF">KTS45_13675</name>
</gene>
<dbReference type="OrthoDB" id="376807at2157"/>
<proteinExistence type="predicted"/>
<accession>A0A8J7YCB3</accession>
<organism evidence="1 2">
    <name type="scientific">Haloarcula limicola</name>
    <dbReference type="NCBI Taxonomy" id="1429915"/>
    <lineage>
        <taxon>Archaea</taxon>
        <taxon>Methanobacteriati</taxon>
        <taxon>Methanobacteriota</taxon>
        <taxon>Stenosarchaea group</taxon>
        <taxon>Halobacteria</taxon>
        <taxon>Halobacteriales</taxon>
        <taxon>Haloarculaceae</taxon>
        <taxon>Haloarcula</taxon>
    </lineage>
</organism>
<dbReference type="EMBL" id="JAHQXF010000002">
    <property type="protein sequence ID" value="MBV0925249.1"/>
    <property type="molecule type" value="Genomic_DNA"/>
</dbReference>
<dbReference type="AlphaFoldDB" id="A0A8J7YCB3"/>
<dbReference type="Proteomes" id="UP000766550">
    <property type="component" value="Unassembled WGS sequence"/>
</dbReference>
<protein>
    <submittedName>
        <fullName evidence="1">Uncharacterized protein</fullName>
    </submittedName>
</protein>
<comment type="caution">
    <text evidence="1">The sequence shown here is derived from an EMBL/GenBank/DDBJ whole genome shotgun (WGS) entry which is preliminary data.</text>
</comment>
<keyword evidence="2" id="KW-1185">Reference proteome</keyword>